<gene>
    <name evidence="9" type="ORF">BSTOLATCC_MIC28614</name>
</gene>
<dbReference type="PANTHER" id="PTHR46730:SF1">
    <property type="entry name" value="PLAT DOMAIN-CONTAINING PROTEIN"/>
    <property type="match status" value="1"/>
</dbReference>
<dbReference type="GO" id="GO:0006816">
    <property type="term" value="P:calcium ion transport"/>
    <property type="evidence" value="ECO:0007669"/>
    <property type="project" value="TreeGrafter"/>
</dbReference>
<feature type="transmembrane region" description="Helical" evidence="6">
    <location>
        <begin position="2039"/>
        <end position="2062"/>
    </location>
</feature>
<evidence type="ECO:0000259" key="8">
    <source>
        <dbReference type="Pfam" id="PF02010"/>
    </source>
</evidence>
<dbReference type="PANTHER" id="PTHR46730">
    <property type="entry name" value="POLYCYSTIN-1"/>
    <property type="match status" value="1"/>
</dbReference>
<keyword evidence="10" id="KW-1185">Reference proteome</keyword>
<evidence type="ECO:0000256" key="5">
    <source>
        <dbReference type="ARBA" id="ARBA00023136"/>
    </source>
</evidence>
<accession>A0AAU9JHZ7</accession>
<sequence>MLIVVSIILQLQTVSGFCHSTCRESDFQNYCINCWSEQKEDFEDQSFCDLWSANMCAMMNKEVPEIENAINDVLEMEPKYTNFKFQWVDIQFLILKFSSEFDPEKNAEIICEWKLCSFNETVLRNICNRKCKSCLSGYYDEFHCEACNLGSYLYQNTCLEYCPEGTIENPITNTCDAVSPRKLSTCSPACGGTCTQSTNGYCSSCAQDYVTDYYNSGLCVQFCEAGLSATNGICPDPSSIYCDYVFTTEVNPINSWTSSTQYQALVSSASPTGSLNNNPSGPYPIYTKGFYFPELGTGYIQLPPNSVSSNAIILGNHFTIAVWVFPKSSTKNQYIFAKEGSDYVSMSLYMSPDQNIHIAYRAFDSTTNAAQQYDDIFTQGSFDAWLLMEIHVDLPNQKLGLYYFGSAWYSLAFTSKFFSDIDTETFSIGKSFINNGGFYGLIFEFLIGWNNLPYDSWSYVYHDYWWVCGCNNHCGGYSTGYSKCIYSCGYTQFYDGYGSCYDCDTDCIYGCTGSGNCNMNLDPLCREWTGFEQSECTKCCDNCNTATNPCSCKSGYINFTEGRDCVLISPKCATSYYVSNGECNTCSAGNHKIYNYGLCLSNCPVTWYFNGSKCKSYFDPYSLIIHYVFNQQTNTVADSVSGFKAYMGSTDIYYPDYDNNDPIPVYQQGLYFSGNSYVYLPPNPADDTDFILGDYFTIMFWVRPFSTGDNSYILSKEGTGYTRLALYFTPDMHLEIKFIGFNGVSLATKTYTLSSPNTGNWNSWLYVGFRAGMEDANSLYMEITIDEVNGGDKNMDYTFYEDFPGEKFSIGRNINENKYFRGFIYEMQIYNNFNEYPNPAQAVNCGCRGCGNIEFTDCLMSCDYNQFYDFDSEKCKNCDEKCKFSCMGSGNCNLNFDPMCSIATGFNTEDCITCVDGAIGAGDKCTCDYRHELSGITCKACYYHIQDRNVISYFSEDYQTVVIEFDQAVSFSMPSTCNSLFSSNSLAVFGESPNCYWSSDRMSLYVNLGENARIVENSQIVFNKGVLMTDLNACGGPIGTVSVKVSYKYPKPIIYPEASLIVPYQLYILCDDLIIDATKSKGGYRRPLTFSWSFDSSPLINTLSKNSKYLTQNSYISIEKADLSETAGNITLTLINWLGFSTSLSKPVNIINSNGLFLYYDFGISLKLKTSEYKSIEVFASSECQTPKSDELHYKWWISNKVGSYVNIDEKVLWDAQTIQSTIYSPPGSFGPGLYTFFLKVSDLLSGLSAMNQFNLTYLPSDLVIDLPANMTLYYPSDLSISSKVIDPDNLPESITYTWNCTINSYNCTSIIKNPTKSVLSVPKSKLKSGAIYIFTLTVNKSSRVSSKAIEVEVINRNKTMVTFSEIPKYVNTKENFVIWAYPNVTGNYSSSWSVIEGGQYKLMNVPNSSTIGFQANSLDSSKTYCAQYTLSDSNGISIYQLYFYTNILPGNGKLEISPSSGFEFSTVFNLTASNFSTPDFKTLEYQFGYYVNGNEIPLNIKNESSFLYTTLQYASPDLTVFVKVYDKQGSYEIFTQNVIVNEYLQLFGDTNNGEIIGFSQLISGINRISKQIIGNSSSSLADLEWARDTNLNSTKLLVNLLYHFDTESFQVITELLSGILTKANENDKITENQREITLALFDTMVEKAKANSIYIKENSLISITNILDFAASLNASTLYENPKLIQHITQILTDLLIEVSKFMPIDYSLNIDSNNIHIDTQLKASDSIKTYKSSIEFGGISLPNDNNYSLPANTTALLYILIIYDNNSTESNDNFPRGFEFLITAITPTHRFSLNIDMSPYNLNIEIPYYEKEVTDPIECVFYKNNKWSTDGCKFISYGYPKVLCQCTHTSLYTAGTSILLWPSSSSTINQWWYPFYYSCGLCGFYYIIVIFLFIVESKNIHGMPLNSYAHNKILPISIQHSTSLENINQIYKISTGYEEHHSLHKNLNEISEQAELESESIKCKESDINNKNLKHLVEADPVLLTSHPENFETITLNNQTISPRNEKRKSWVLNFRYHYFISFIFFTIPEKPRSARFSLFATSLMLQIFLCGIFADFYGSEVSSSENSDFIDVSLGYSQVSFACSAAVMANILILNISLILSPKAAIYSEIVEYPIKTIIRSFAGYTICIFIISINVVATYLIADDVDGNSSKVWMKMILISLGFDSVIVQGVKVLSSLLLTYK</sequence>
<dbReference type="InterPro" id="IPR002859">
    <property type="entry name" value="PKD/REJ-like"/>
</dbReference>
<proteinExistence type="predicted"/>
<dbReference type="GO" id="GO:0005886">
    <property type="term" value="C:plasma membrane"/>
    <property type="evidence" value="ECO:0007669"/>
    <property type="project" value="TreeGrafter"/>
</dbReference>
<feature type="domain" description="PKD/REJ-like" evidence="8">
    <location>
        <begin position="1186"/>
        <end position="1542"/>
    </location>
</feature>
<dbReference type="InterPro" id="IPR006212">
    <property type="entry name" value="Furin_repeat"/>
</dbReference>
<evidence type="ECO:0000313" key="10">
    <source>
        <dbReference type="Proteomes" id="UP001162131"/>
    </source>
</evidence>
<keyword evidence="5 6" id="KW-0472">Membrane</keyword>
<dbReference type="SUPFAM" id="SSF57184">
    <property type="entry name" value="Growth factor receptor domain"/>
    <property type="match status" value="2"/>
</dbReference>
<comment type="subcellular location">
    <subcellularLocation>
        <location evidence="1">Membrane</location>
    </subcellularLocation>
</comment>
<evidence type="ECO:0000256" key="3">
    <source>
        <dbReference type="ARBA" id="ARBA00022737"/>
    </source>
</evidence>
<dbReference type="Gene3D" id="2.60.220.50">
    <property type="match status" value="1"/>
</dbReference>
<feature type="transmembrane region" description="Helical" evidence="6">
    <location>
        <begin position="2157"/>
        <end position="2183"/>
    </location>
</feature>
<feature type="chain" id="PRO_5043414961" description="PKD/REJ-like domain-containing protein" evidence="7">
    <location>
        <begin position="17"/>
        <end position="2186"/>
    </location>
</feature>
<keyword evidence="3" id="KW-0677">Repeat</keyword>
<keyword evidence="4 6" id="KW-1133">Transmembrane helix</keyword>
<dbReference type="Pfam" id="PF13385">
    <property type="entry name" value="Laminin_G_3"/>
    <property type="match status" value="1"/>
</dbReference>
<dbReference type="Proteomes" id="UP001162131">
    <property type="component" value="Unassembled WGS sequence"/>
</dbReference>
<evidence type="ECO:0000313" key="9">
    <source>
        <dbReference type="EMBL" id="CAG9321329.1"/>
    </source>
</evidence>
<dbReference type="InterPro" id="IPR046338">
    <property type="entry name" value="GAIN_dom_sf"/>
</dbReference>
<keyword evidence="7" id="KW-0732">Signal</keyword>
<dbReference type="GO" id="GO:0005261">
    <property type="term" value="F:monoatomic cation channel activity"/>
    <property type="evidence" value="ECO:0007669"/>
    <property type="project" value="TreeGrafter"/>
</dbReference>
<feature type="signal peptide" evidence="7">
    <location>
        <begin position="1"/>
        <end position="16"/>
    </location>
</feature>
<evidence type="ECO:0000256" key="4">
    <source>
        <dbReference type="ARBA" id="ARBA00022989"/>
    </source>
</evidence>
<dbReference type="SUPFAM" id="SSF49899">
    <property type="entry name" value="Concanavalin A-like lectins/glucanases"/>
    <property type="match status" value="2"/>
</dbReference>
<keyword evidence="2 6" id="KW-0812">Transmembrane</keyword>
<organism evidence="9 10">
    <name type="scientific">Blepharisma stoltei</name>
    <dbReference type="NCBI Taxonomy" id="1481888"/>
    <lineage>
        <taxon>Eukaryota</taxon>
        <taxon>Sar</taxon>
        <taxon>Alveolata</taxon>
        <taxon>Ciliophora</taxon>
        <taxon>Postciliodesmatophora</taxon>
        <taxon>Heterotrichea</taxon>
        <taxon>Heterotrichida</taxon>
        <taxon>Blepharismidae</taxon>
        <taxon>Blepharisma</taxon>
    </lineage>
</organism>
<protein>
    <recommendedName>
        <fullName evidence="8">PKD/REJ-like domain-containing protein</fullName>
    </recommendedName>
</protein>
<dbReference type="InterPro" id="IPR009030">
    <property type="entry name" value="Growth_fac_rcpt_cys_sf"/>
</dbReference>
<dbReference type="Gene3D" id="2.10.220.10">
    <property type="entry name" value="Hormone Receptor, Insulin-like Growth Factor Receptor 1, Chain A, domain 2"/>
    <property type="match status" value="1"/>
</dbReference>
<dbReference type="CDD" id="cd00064">
    <property type="entry name" value="FU"/>
    <property type="match status" value="1"/>
</dbReference>
<evidence type="ECO:0000256" key="6">
    <source>
        <dbReference type="SAM" id="Phobius"/>
    </source>
</evidence>
<feature type="transmembrane region" description="Helical" evidence="6">
    <location>
        <begin position="2125"/>
        <end position="2145"/>
    </location>
</feature>
<name>A0AAU9JHZ7_9CILI</name>
<comment type="caution">
    <text evidence="9">The sequence shown here is derived from an EMBL/GenBank/DDBJ whole genome shotgun (WGS) entry which is preliminary data.</text>
</comment>
<evidence type="ECO:0000256" key="7">
    <source>
        <dbReference type="SAM" id="SignalP"/>
    </source>
</evidence>
<dbReference type="Pfam" id="PF02010">
    <property type="entry name" value="REJ"/>
    <property type="match status" value="1"/>
</dbReference>
<feature type="transmembrane region" description="Helical" evidence="6">
    <location>
        <begin position="1873"/>
        <end position="1897"/>
    </location>
</feature>
<evidence type="ECO:0000256" key="1">
    <source>
        <dbReference type="ARBA" id="ARBA00004370"/>
    </source>
</evidence>
<dbReference type="Gene3D" id="2.60.120.200">
    <property type="match status" value="1"/>
</dbReference>
<dbReference type="InterPro" id="IPR013320">
    <property type="entry name" value="ConA-like_dom_sf"/>
</dbReference>
<reference evidence="9" key="1">
    <citation type="submission" date="2021-09" db="EMBL/GenBank/DDBJ databases">
        <authorList>
            <consortium name="AG Swart"/>
            <person name="Singh M."/>
            <person name="Singh A."/>
            <person name="Seah K."/>
            <person name="Emmerich C."/>
        </authorList>
    </citation>
    <scope>NUCLEOTIDE SEQUENCE</scope>
    <source>
        <strain evidence="9">ATCC30299</strain>
    </source>
</reference>
<feature type="transmembrane region" description="Helical" evidence="6">
    <location>
        <begin position="2082"/>
        <end position="2104"/>
    </location>
</feature>
<evidence type="ECO:0000256" key="2">
    <source>
        <dbReference type="ARBA" id="ARBA00022692"/>
    </source>
</evidence>
<dbReference type="EMBL" id="CAJZBQ010000028">
    <property type="protein sequence ID" value="CAG9321329.1"/>
    <property type="molecule type" value="Genomic_DNA"/>
</dbReference>